<dbReference type="RefSeq" id="XP_056747273.1">
    <property type="nucleotide sequence ID" value="XM_056901986.1"/>
</dbReference>
<proteinExistence type="predicted"/>
<sequence>MYISKLYKSNSAFLLLDGIDQIEKSELEEFVHILEELLATSRTRSNFKPRMVITARNETNEQGQRSAWWRNIDN</sequence>
<evidence type="ECO:0000313" key="1">
    <source>
        <dbReference type="EMBL" id="KAJ5588254.1"/>
    </source>
</evidence>
<accession>A0AAD6GU88</accession>
<organism evidence="1 2">
    <name type="scientific">Penicillium hordei</name>
    <dbReference type="NCBI Taxonomy" id="40994"/>
    <lineage>
        <taxon>Eukaryota</taxon>
        <taxon>Fungi</taxon>
        <taxon>Dikarya</taxon>
        <taxon>Ascomycota</taxon>
        <taxon>Pezizomycotina</taxon>
        <taxon>Eurotiomycetes</taxon>
        <taxon>Eurotiomycetidae</taxon>
        <taxon>Eurotiales</taxon>
        <taxon>Aspergillaceae</taxon>
        <taxon>Penicillium</taxon>
    </lineage>
</organism>
<reference evidence="1" key="1">
    <citation type="journal article" date="2023" name="IMA Fungus">
        <title>Comparative genomic study of the Penicillium genus elucidates a diverse pangenome and 15 lateral gene transfer events.</title>
        <authorList>
            <person name="Petersen C."/>
            <person name="Sorensen T."/>
            <person name="Nielsen M.R."/>
            <person name="Sondergaard T.E."/>
            <person name="Sorensen J.L."/>
            <person name="Fitzpatrick D.A."/>
            <person name="Frisvad J.C."/>
            <person name="Nielsen K.L."/>
        </authorList>
    </citation>
    <scope>NUCLEOTIDE SEQUENCE</scope>
    <source>
        <strain evidence="1">IBT 12815</strain>
    </source>
</reference>
<dbReference type="GeneID" id="81592228"/>
<keyword evidence="2" id="KW-1185">Reference proteome</keyword>
<dbReference type="EMBL" id="JAQJAE010000006">
    <property type="protein sequence ID" value="KAJ5588254.1"/>
    <property type="molecule type" value="Genomic_DNA"/>
</dbReference>
<evidence type="ECO:0000313" key="2">
    <source>
        <dbReference type="Proteomes" id="UP001213799"/>
    </source>
</evidence>
<dbReference type="AlphaFoldDB" id="A0AAD6GU88"/>
<name>A0AAD6GU88_9EURO</name>
<gene>
    <name evidence="1" type="ORF">N7537_010932</name>
</gene>
<reference evidence="1" key="2">
    <citation type="submission" date="2023-01" db="EMBL/GenBank/DDBJ databases">
        <authorList>
            <person name="Petersen C."/>
        </authorList>
    </citation>
    <scope>NUCLEOTIDE SEQUENCE</scope>
    <source>
        <strain evidence="1">IBT 12815</strain>
    </source>
</reference>
<dbReference type="Proteomes" id="UP001213799">
    <property type="component" value="Unassembled WGS sequence"/>
</dbReference>
<protein>
    <submittedName>
        <fullName evidence="1">Tetratricopeptide-like helical</fullName>
    </submittedName>
</protein>
<comment type="caution">
    <text evidence="1">The sequence shown here is derived from an EMBL/GenBank/DDBJ whole genome shotgun (WGS) entry which is preliminary data.</text>
</comment>